<keyword evidence="3" id="KW-1185">Reference proteome</keyword>
<evidence type="ECO:0000313" key="3">
    <source>
        <dbReference type="Proteomes" id="UP000054770"/>
    </source>
</evidence>
<dbReference type="Proteomes" id="UP000054770">
    <property type="component" value="Unassembled WGS sequence"/>
</dbReference>
<dbReference type="GO" id="GO:0006749">
    <property type="term" value="P:glutathione metabolic process"/>
    <property type="evidence" value="ECO:0007669"/>
    <property type="project" value="TreeGrafter"/>
</dbReference>
<dbReference type="Gene3D" id="1.20.1050.10">
    <property type="match status" value="1"/>
</dbReference>
<dbReference type="PANTHER" id="PTHR42673">
    <property type="entry name" value="MALEYLACETOACETATE ISOMERASE"/>
    <property type="match status" value="1"/>
</dbReference>
<organism evidence="2 3">
    <name type="scientific">Caballeronia choica</name>
    <dbReference type="NCBI Taxonomy" id="326476"/>
    <lineage>
        <taxon>Bacteria</taxon>
        <taxon>Pseudomonadati</taxon>
        <taxon>Pseudomonadota</taxon>
        <taxon>Betaproteobacteria</taxon>
        <taxon>Burkholderiales</taxon>
        <taxon>Burkholderiaceae</taxon>
        <taxon>Caballeronia</taxon>
    </lineage>
</organism>
<dbReference type="RefSeq" id="WP_125482871.1">
    <property type="nucleotide sequence ID" value="NZ_FCON02000006.1"/>
</dbReference>
<dbReference type="GO" id="GO:0004364">
    <property type="term" value="F:glutathione transferase activity"/>
    <property type="evidence" value="ECO:0007669"/>
    <property type="project" value="TreeGrafter"/>
</dbReference>
<dbReference type="PANTHER" id="PTHR42673:SF21">
    <property type="entry name" value="GLUTATHIONE S-TRANSFERASE YFCF"/>
    <property type="match status" value="1"/>
</dbReference>
<evidence type="ECO:0000313" key="2">
    <source>
        <dbReference type="EMBL" id="SAL22309.1"/>
    </source>
</evidence>
<dbReference type="InterPro" id="IPR036282">
    <property type="entry name" value="Glutathione-S-Trfase_C_sf"/>
</dbReference>
<proteinExistence type="predicted"/>
<dbReference type="GO" id="GO:0016034">
    <property type="term" value="F:maleylacetoacetate isomerase activity"/>
    <property type="evidence" value="ECO:0007669"/>
    <property type="project" value="TreeGrafter"/>
</dbReference>
<dbReference type="EMBL" id="FCON02000006">
    <property type="protein sequence ID" value="SAL22309.1"/>
    <property type="molecule type" value="Genomic_DNA"/>
</dbReference>
<sequence length="103" mass="11592">MRVEFGYPVIDCRDHVVDLYRWTVITAASIVGSNAIRAGDEDDRFCHGDKVTIADTCLVPQVLNARNFDLDMTPFPTLQRTSDAALALPEFERAMPSNQKDFE</sequence>
<dbReference type="GO" id="GO:0006559">
    <property type="term" value="P:L-phenylalanine catabolic process"/>
    <property type="evidence" value="ECO:0007669"/>
    <property type="project" value="TreeGrafter"/>
</dbReference>
<gene>
    <name evidence="2" type="ORF">AWB68_00892</name>
</gene>
<dbReference type="OrthoDB" id="509852at2"/>
<keyword evidence="2" id="KW-0413">Isomerase</keyword>
<dbReference type="SUPFAM" id="SSF47616">
    <property type="entry name" value="GST C-terminal domain-like"/>
    <property type="match status" value="1"/>
</dbReference>
<evidence type="ECO:0000259" key="1">
    <source>
        <dbReference type="PROSITE" id="PS50405"/>
    </source>
</evidence>
<name>A0A158FSF6_9BURK</name>
<dbReference type="InterPro" id="IPR010987">
    <property type="entry name" value="Glutathione-S-Trfase_C-like"/>
</dbReference>
<accession>A0A158FSF6</accession>
<protein>
    <submittedName>
        <fullName evidence="2">Maleylacetoacetate isomerase</fullName>
    </submittedName>
</protein>
<feature type="domain" description="GST C-terminal" evidence="1">
    <location>
        <begin position="1"/>
        <end position="103"/>
    </location>
</feature>
<comment type="caution">
    <text evidence="2">The sequence shown here is derived from an EMBL/GenBank/DDBJ whole genome shotgun (WGS) entry which is preliminary data.</text>
</comment>
<reference evidence="2" key="1">
    <citation type="submission" date="2016-01" db="EMBL/GenBank/DDBJ databases">
        <authorList>
            <person name="Peeters C."/>
        </authorList>
    </citation>
    <scope>NUCLEOTIDE SEQUENCE [LARGE SCALE GENOMIC DNA]</scope>
    <source>
        <strain evidence="2">LMG 22940</strain>
    </source>
</reference>
<dbReference type="AlphaFoldDB" id="A0A158FSF6"/>
<dbReference type="PROSITE" id="PS50405">
    <property type="entry name" value="GST_CTER"/>
    <property type="match status" value="1"/>
</dbReference>